<sequence length="420" mass="47220">MAETFLDQEEFEKKREKEYQYVREVLDFGWHNTKSAGFVRRLEEKSAQVFGVKYAISNNSGTGTMHTCLAAAGIEPGDEVIVPALTMASTALVVIHHNAVPVFADIDPETFEIDPDDVRRRITPHTKAIIPVSLYGMAPDMDAIMEIAGEHNLVVIEDDAQCFLGRYKGRLVGAIGDMASFSFQGSKQMTSGGDGGMVITDNEEYARLVRKASVLGYSTLGAKAGSTSIPREIRQDPNFERHDMLGWNYRLPELSAAVGLAQLERLEELVKWRQDIAKMYAEVIDGCSWLVPQKVPGNITHTYYIYAVLLKTEKKDLSWRTFRDKYVEFGGEPIYGALKPVHLEPVFREEKFYGKGCPNHCPLYQGTSQKYEKGLCPVGEKVQPNLFCFKTHYKVRNDKTLAMRQMDALAKTIAYFAGTR</sequence>
<dbReference type="PANTHER" id="PTHR30244:SF34">
    <property type="entry name" value="DTDP-4-AMINO-4,6-DIDEOXYGALACTOSE TRANSAMINASE"/>
    <property type="match status" value="1"/>
</dbReference>
<dbReference type="PANTHER" id="PTHR30244">
    <property type="entry name" value="TRANSAMINASE"/>
    <property type="match status" value="1"/>
</dbReference>
<keyword evidence="4" id="KW-0032">Aminotransferase</keyword>
<dbReference type="EMBL" id="SOJK01000036">
    <property type="protein sequence ID" value="TET48296.1"/>
    <property type="molecule type" value="Genomic_DNA"/>
</dbReference>
<dbReference type="CDD" id="cd00616">
    <property type="entry name" value="AHBA_syn"/>
    <property type="match status" value="1"/>
</dbReference>
<evidence type="ECO:0000256" key="2">
    <source>
        <dbReference type="PIRSR" id="PIRSR000390-2"/>
    </source>
</evidence>
<reference evidence="4 5" key="1">
    <citation type="submission" date="2019-03" db="EMBL/GenBank/DDBJ databases">
        <title>Metabolic potential of uncultured bacteria and archaea associated with petroleum seepage in deep-sea sediments.</title>
        <authorList>
            <person name="Dong X."/>
            <person name="Hubert C."/>
        </authorList>
    </citation>
    <scope>NUCLEOTIDE SEQUENCE [LARGE SCALE GENOMIC DNA]</scope>
    <source>
        <strain evidence="4">E29_bin78</strain>
    </source>
</reference>
<gene>
    <name evidence="4" type="ORF">E3J59_00830</name>
</gene>
<evidence type="ECO:0000313" key="4">
    <source>
        <dbReference type="EMBL" id="TET48296.1"/>
    </source>
</evidence>
<comment type="caution">
    <text evidence="4">The sequence shown here is derived from an EMBL/GenBank/DDBJ whole genome shotgun (WGS) entry which is preliminary data.</text>
</comment>
<dbReference type="Pfam" id="PF01041">
    <property type="entry name" value="DegT_DnrJ_EryC1"/>
    <property type="match status" value="1"/>
</dbReference>
<keyword evidence="4" id="KW-0808">Transferase</keyword>
<accession>A0A523V0I7</accession>
<feature type="modified residue" description="N6-(pyridoxal phosphate)lysine" evidence="2">
    <location>
        <position position="187"/>
    </location>
</feature>
<evidence type="ECO:0000313" key="5">
    <source>
        <dbReference type="Proteomes" id="UP000320679"/>
    </source>
</evidence>
<dbReference type="GO" id="GO:0000271">
    <property type="term" value="P:polysaccharide biosynthetic process"/>
    <property type="evidence" value="ECO:0007669"/>
    <property type="project" value="TreeGrafter"/>
</dbReference>
<name>A0A523V0I7_UNCAE</name>
<dbReference type="SUPFAM" id="SSF53383">
    <property type="entry name" value="PLP-dependent transferases"/>
    <property type="match status" value="1"/>
</dbReference>
<dbReference type="AlphaFoldDB" id="A0A523V0I7"/>
<dbReference type="InterPro" id="IPR015422">
    <property type="entry name" value="PyrdxlP-dep_Trfase_small"/>
</dbReference>
<dbReference type="GO" id="GO:0008483">
    <property type="term" value="F:transaminase activity"/>
    <property type="evidence" value="ECO:0007669"/>
    <property type="project" value="UniProtKB-KW"/>
</dbReference>
<dbReference type="Gene3D" id="3.90.1150.10">
    <property type="entry name" value="Aspartate Aminotransferase, domain 1"/>
    <property type="match status" value="1"/>
</dbReference>
<feature type="active site" description="Proton acceptor" evidence="1">
    <location>
        <position position="187"/>
    </location>
</feature>
<dbReference type="Gene3D" id="3.40.640.10">
    <property type="entry name" value="Type I PLP-dependent aspartate aminotransferase-like (Major domain)"/>
    <property type="match status" value="1"/>
</dbReference>
<dbReference type="GO" id="GO:0030170">
    <property type="term" value="F:pyridoxal phosphate binding"/>
    <property type="evidence" value="ECO:0007669"/>
    <property type="project" value="TreeGrafter"/>
</dbReference>
<organism evidence="4 5">
    <name type="scientific">Aerophobetes bacterium</name>
    <dbReference type="NCBI Taxonomy" id="2030807"/>
    <lineage>
        <taxon>Bacteria</taxon>
        <taxon>Candidatus Aerophobota</taxon>
    </lineage>
</organism>
<proteinExistence type="inferred from homology"/>
<keyword evidence="2 3" id="KW-0663">Pyridoxal phosphate</keyword>
<protein>
    <submittedName>
        <fullName evidence="4">DegT/DnrJ/EryC1/StrS family aminotransferase</fullName>
    </submittedName>
</protein>
<dbReference type="InterPro" id="IPR000653">
    <property type="entry name" value="DegT/StrS_aminotransferase"/>
</dbReference>
<evidence type="ECO:0000256" key="1">
    <source>
        <dbReference type="PIRSR" id="PIRSR000390-1"/>
    </source>
</evidence>
<comment type="similarity">
    <text evidence="3">Belongs to the DegT/DnrJ/EryC1 family.</text>
</comment>
<evidence type="ECO:0000256" key="3">
    <source>
        <dbReference type="RuleBase" id="RU004508"/>
    </source>
</evidence>
<dbReference type="Proteomes" id="UP000320679">
    <property type="component" value="Unassembled WGS sequence"/>
</dbReference>
<dbReference type="PIRSF" id="PIRSF000390">
    <property type="entry name" value="PLP_StrS"/>
    <property type="match status" value="1"/>
</dbReference>
<dbReference type="InterPro" id="IPR015424">
    <property type="entry name" value="PyrdxlP-dep_Trfase"/>
</dbReference>
<dbReference type="InterPro" id="IPR015421">
    <property type="entry name" value="PyrdxlP-dep_Trfase_major"/>
</dbReference>